<protein>
    <submittedName>
        <fullName evidence="3">Uncharacterized protein</fullName>
    </submittedName>
</protein>
<gene>
    <name evidence="2" type="ORF">AKO1_002654</name>
    <name evidence="3" type="ORF">AKO1_004670</name>
</gene>
<dbReference type="EMBL" id="JAOPGA020000880">
    <property type="protein sequence ID" value="KAL0482661.1"/>
    <property type="molecule type" value="Genomic_DNA"/>
</dbReference>
<evidence type="ECO:0000313" key="4">
    <source>
        <dbReference type="Proteomes" id="UP001431209"/>
    </source>
</evidence>
<organism evidence="3 4">
    <name type="scientific">Acrasis kona</name>
    <dbReference type="NCBI Taxonomy" id="1008807"/>
    <lineage>
        <taxon>Eukaryota</taxon>
        <taxon>Discoba</taxon>
        <taxon>Heterolobosea</taxon>
        <taxon>Tetramitia</taxon>
        <taxon>Eutetramitia</taxon>
        <taxon>Acrasidae</taxon>
        <taxon>Acrasis</taxon>
    </lineage>
</organism>
<dbReference type="AlphaFoldDB" id="A0AAW2Z2S1"/>
<proteinExistence type="predicted"/>
<dbReference type="Proteomes" id="UP001431209">
    <property type="component" value="Unassembled WGS sequence"/>
</dbReference>
<feature type="compositionally biased region" description="Polar residues" evidence="1">
    <location>
        <begin position="32"/>
        <end position="42"/>
    </location>
</feature>
<comment type="caution">
    <text evidence="3">The sequence shown here is derived from an EMBL/GenBank/DDBJ whole genome shotgun (WGS) entry which is preliminary data.</text>
</comment>
<evidence type="ECO:0000313" key="3">
    <source>
        <dbReference type="EMBL" id="KAL0484091.1"/>
    </source>
</evidence>
<evidence type="ECO:0000313" key="2">
    <source>
        <dbReference type="EMBL" id="KAL0482661.1"/>
    </source>
</evidence>
<accession>A0AAW2Z2S1</accession>
<sequence length="114" mass="13336">MKRKSYNQSSLDEYFLPRCSKKIRIEERNEDSNTQAQQNPESENLIEDKEGPESENFAEVDEDSLITDEMLEYIQTIANCTSDREYTMTTGSLLYVGQLVAEYIEHIKRSKKKK</sequence>
<keyword evidence="4" id="KW-1185">Reference proteome</keyword>
<feature type="region of interest" description="Disordered" evidence="1">
    <location>
        <begin position="25"/>
        <end position="60"/>
    </location>
</feature>
<reference evidence="3 4" key="1">
    <citation type="submission" date="2024-03" db="EMBL/GenBank/DDBJ databases">
        <title>The Acrasis kona genome and developmental transcriptomes reveal deep origins of eukaryotic multicellular pathways.</title>
        <authorList>
            <person name="Sheikh S."/>
            <person name="Fu C.-J."/>
            <person name="Brown M.W."/>
            <person name="Baldauf S.L."/>
        </authorList>
    </citation>
    <scope>NUCLEOTIDE SEQUENCE [LARGE SCALE GENOMIC DNA]</scope>
    <source>
        <strain evidence="3 4">ATCC MYA-3509</strain>
    </source>
</reference>
<name>A0AAW2Z2S1_9EUKA</name>
<evidence type="ECO:0000256" key="1">
    <source>
        <dbReference type="SAM" id="MobiDB-lite"/>
    </source>
</evidence>
<dbReference type="EMBL" id="JAOPGA020001019">
    <property type="protein sequence ID" value="KAL0484091.1"/>
    <property type="molecule type" value="Genomic_DNA"/>
</dbReference>